<evidence type="ECO:0000256" key="2">
    <source>
        <dbReference type="ARBA" id="ARBA00010271"/>
    </source>
</evidence>
<gene>
    <name evidence="8" type="ORF">CBR_g24139</name>
</gene>
<evidence type="ECO:0000313" key="8">
    <source>
        <dbReference type="EMBL" id="GBG77693.1"/>
    </source>
</evidence>
<feature type="compositionally biased region" description="Basic and acidic residues" evidence="5">
    <location>
        <begin position="92"/>
        <end position="102"/>
    </location>
</feature>
<accession>A0A388L664</accession>
<dbReference type="EMBL" id="BFEA01000275">
    <property type="protein sequence ID" value="GBG77693.1"/>
    <property type="molecule type" value="Genomic_DNA"/>
</dbReference>
<organism evidence="8 9">
    <name type="scientific">Chara braunii</name>
    <name type="common">Braun's stonewort</name>
    <dbReference type="NCBI Taxonomy" id="69332"/>
    <lineage>
        <taxon>Eukaryota</taxon>
        <taxon>Viridiplantae</taxon>
        <taxon>Streptophyta</taxon>
        <taxon>Charophyceae</taxon>
        <taxon>Charales</taxon>
        <taxon>Characeae</taxon>
        <taxon>Chara</taxon>
    </lineage>
</organism>
<reference evidence="8 9" key="1">
    <citation type="journal article" date="2018" name="Cell">
        <title>The Chara Genome: Secondary Complexity and Implications for Plant Terrestrialization.</title>
        <authorList>
            <person name="Nishiyama T."/>
            <person name="Sakayama H."/>
            <person name="Vries J.D."/>
            <person name="Buschmann H."/>
            <person name="Saint-Marcoux D."/>
            <person name="Ullrich K.K."/>
            <person name="Haas F.B."/>
            <person name="Vanderstraeten L."/>
            <person name="Becker D."/>
            <person name="Lang D."/>
            <person name="Vosolsobe S."/>
            <person name="Rombauts S."/>
            <person name="Wilhelmsson P.K.I."/>
            <person name="Janitza P."/>
            <person name="Kern R."/>
            <person name="Heyl A."/>
            <person name="Rumpler F."/>
            <person name="Villalobos L.I.A.C."/>
            <person name="Clay J.M."/>
            <person name="Skokan R."/>
            <person name="Toyoda A."/>
            <person name="Suzuki Y."/>
            <person name="Kagoshima H."/>
            <person name="Schijlen E."/>
            <person name="Tajeshwar N."/>
            <person name="Catarino B."/>
            <person name="Hetherington A.J."/>
            <person name="Saltykova A."/>
            <person name="Bonnot C."/>
            <person name="Breuninger H."/>
            <person name="Symeonidi A."/>
            <person name="Radhakrishnan G.V."/>
            <person name="Van Nieuwerburgh F."/>
            <person name="Deforce D."/>
            <person name="Chang C."/>
            <person name="Karol K.G."/>
            <person name="Hedrich R."/>
            <person name="Ulvskov P."/>
            <person name="Glockner G."/>
            <person name="Delwiche C.F."/>
            <person name="Petrasek J."/>
            <person name="Van de Peer Y."/>
            <person name="Friml J."/>
            <person name="Beilby M."/>
            <person name="Dolan L."/>
            <person name="Kohara Y."/>
            <person name="Sugano S."/>
            <person name="Fujiyama A."/>
            <person name="Delaux P.-M."/>
            <person name="Quint M."/>
            <person name="TheiBen G."/>
            <person name="Hagemann M."/>
            <person name="Harholt J."/>
            <person name="Dunand C."/>
            <person name="Zachgo S."/>
            <person name="Langdale J."/>
            <person name="Maumus F."/>
            <person name="Straeten D.V.D."/>
            <person name="Gould S.B."/>
            <person name="Rensing S.A."/>
        </authorList>
    </citation>
    <scope>NUCLEOTIDE SEQUENCE [LARGE SCALE GENOMIC DNA]</scope>
    <source>
        <strain evidence="8 9">S276</strain>
    </source>
</reference>
<evidence type="ECO:0000256" key="6">
    <source>
        <dbReference type="SAM" id="Phobius"/>
    </source>
</evidence>
<evidence type="ECO:0000256" key="5">
    <source>
        <dbReference type="SAM" id="MobiDB-lite"/>
    </source>
</evidence>
<comment type="subcellular location">
    <subcellularLocation>
        <location evidence="1">Golgi apparatus membrane</location>
        <topology evidence="1">Single-pass type II membrane protein</topology>
    </subcellularLocation>
</comment>
<keyword evidence="6" id="KW-1133">Transmembrane helix</keyword>
<dbReference type="Proteomes" id="UP000265515">
    <property type="component" value="Unassembled WGS sequence"/>
</dbReference>
<dbReference type="InterPro" id="IPR004263">
    <property type="entry name" value="Exostosin"/>
</dbReference>
<keyword evidence="6" id="KW-0812">Transmembrane</keyword>
<dbReference type="PANTHER" id="PTHR11062:SF281">
    <property type="entry name" value="EXOSTOSIN-LIKE 2"/>
    <property type="match status" value="1"/>
</dbReference>
<feature type="compositionally biased region" description="Gly residues" evidence="5">
    <location>
        <begin position="630"/>
        <end position="639"/>
    </location>
</feature>
<comment type="similarity">
    <text evidence="2">Belongs to the glycosyltransferase 47 family.</text>
</comment>
<comment type="caution">
    <text evidence="8">The sequence shown here is derived from an EMBL/GenBank/DDBJ whole genome shotgun (WGS) entry which is preliminary data.</text>
</comment>
<feature type="region of interest" description="Disordered" evidence="5">
    <location>
        <begin position="63"/>
        <end position="117"/>
    </location>
</feature>
<name>A0A388L664_CHABU</name>
<dbReference type="Gramene" id="GBG77693">
    <property type="protein sequence ID" value="GBG77693"/>
    <property type="gene ID" value="CBR_g24139"/>
</dbReference>
<keyword evidence="4" id="KW-0333">Golgi apparatus</keyword>
<feature type="domain" description="Exostosin GT47" evidence="7">
    <location>
        <begin position="140"/>
        <end position="463"/>
    </location>
</feature>
<feature type="region of interest" description="Disordered" evidence="5">
    <location>
        <begin position="605"/>
        <end position="639"/>
    </location>
</feature>
<keyword evidence="9" id="KW-1185">Reference proteome</keyword>
<dbReference type="Pfam" id="PF03016">
    <property type="entry name" value="Exostosin_GT47"/>
    <property type="match status" value="1"/>
</dbReference>
<feature type="compositionally biased region" description="Acidic residues" evidence="5">
    <location>
        <begin position="605"/>
        <end position="626"/>
    </location>
</feature>
<keyword evidence="3" id="KW-0735">Signal-anchor</keyword>
<dbReference type="STRING" id="69332.A0A388L664"/>
<keyword evidence="6" id="KW-0472">Membrane</keyword>
<evidence type="ECO:0000313" key="9">
    <source>
        <dbReference type="Proteomes" id="UP000265515"/>
    </source>
</evidence>
<dbReference type="GO" id="GO:0000139">
    <property type="term" value="C:Golgi membrane"/>
    <property type="evidence" value="ECO:0007669"/>
    <property type="project" value="UniProtKB-SubCell"/>
</dbReference>
<evidence type="ECO:0000256" key="3">
    <source>
        <dbReference type="ARBA" id="ARBA00022968"/>
    </source>
</evidence>
<dbReference type="PANTHER" id="PTHR11062">
    <property type="entry name" value="EXOSTOSIN HEPARAN SULFATE GLYCOSYLTRANSFERASE -RELATED"/>
    <property type="match status" value="1"/>
</dbReference>
<feature type="region of interest" description="Disordered" evidence="5">
    <location>
        <begin position="535"/>
        <end position="579"/>
    </location>
</feature>
<dbReference type="InterPro" id="IPR040911">
    <property type="entry name" value="Exostosin_GT47"/>
</dbReference>
<feature type="transmembrane region" description="Helical" evidence="6">
    <location>
        <begin position="18"/>
        <end position="35"/>
    </location>
</feature>
<evidence type="ECO:0000259" key="7">
    <source>
        <dbReference type="Pfam" id="PF03016"/>
    </source>
</evidence>
<sequence>MVVFLVHRPEVHCPVRKVTYLSFVVVVTLLFLLSWPRIAPCAGGNGRVTDVLNLEASSSSSSAAAVSFSPPPPLKNDNERGTVPLHPVRVVRAGDDREERRSIGGGGGGGEKKELRVEDSKDSAVVEGDNVNVCCTSPVSPVRVYVYDLPARVEMPLNISVYNDSRNNRLYIHSLEYWMLTDLRLRREAEEERQLGDSSLSRSYVPGPVRQVYDPAEADLFLVPFLGSQSRELCCNLHFKDNLKVCDSLHDTDRQKALREWMVQQEPWIRSGGFDHIFMTSHPLAMADVRHSLHNAIYLSVDFGFFCSEEVNLDKDVVVPYNPVVPGIPQDELTMASERAEEKRTSLLYFRGEQHREYGGAIRSKLWDVLNGEDGVDWEGTSHDAASVPEDALIESASEMRRSHFCLNPAGDTPSSARLWDSLINLCIPVVVSDFIEFPFESWLNWTRFCIVVESSQAIRPGYIMALLRGITEEERREMRREIVRVLPYFDYKPRLDDPSMGALNNIWKEIAWKLPRVRLAVRRYARHAPRKTFTKDYLPEGTPPRPCRSTLRRDGQFWSLSPPPPPPPPPALPARNDRQSSTPVALLCACDADAALLCACDADEQEGEEIVKEEEEEEEEEEELDSGERGGGPHSAGG</sequence>
<evidence type="ECO:0000256" key="1">
    <source>
        <dbReference type="ARBA" id="ARBA00004323"/>
    </source>
</evidence>
<dbReference type="GO" id="GO:0016757">
    <property type="term" value="F:glycosyltransferase activity"/>
    <property type="evidence" value="ECO:0007669"/>
    <property type="project" value="InterPro"/>
</dbReference>
<dbReference type="AlphaFoldDB" id="A0A388L664"/>
<evidence type="ECO:0000256" key="4">
    <source>
        <dbReference type="ARBA" id="ARBA00023034"/>
    </source>
</evidence>
<protein>
    <recommendedName>
        <fullName evidence="7">Exostosin GT47 domain-containing protein</fullName>
    </recommendedName>
</protein>
<dbReference type="OrthoDB" id="1924787at2759"/>
<feature type="compositionally biased region" description="Pro residues" evidence="5">
    <location>
        <begin position="562"/>
        <end position="573"/>
    </location>
</feature>
<proteinExistence type="inferred from homology"/>